<dbReference type="InterPro" id="IPR000835">
    <property type="entry name" value="HTH_MarR-typ"/>
</dbReference>
<dbReference type="InterPro" id="IPR052526">
    <property type="entry name" value="HTH-type_Bedaq_tolerance"/>
</dbReference>
<dbReference type="InterPro" id="IPR036388">
    <property type="entry name" value="WH-like_DNA-bd_sf"/>
</dbReference>
<keyword evidence="1" id="KW-0805">Transcription regulation</keyword>
<evidence type="ECO:0000313" key="5">
    <source>
        <dbReference type="EMBL" id="NIH57972.1"/>
    </source>
</evidence>
<feature type="domain" description="HTH marR-type" evidence="4">
    <location>
        <begin position="7"/>
        <end position="140"/>
    </location>
</feature>
<dbReference type="GO" id="GO:0003677">
    <property type="term" value="F:DNA binding"/>
    <property type="evidence" value="ECO:0007669"/>
    <property type="project" value="UniProtKB-KW"/>
</dbReference>
<evidence type="ECO:0000256" key="1">
    <source>
        <dbReference type="ARBA" id="ARBA00023015"/>
    </source>
</evidence>
<proteinExistence type="predicted"/>
<dbReference type="PROSITE" id="PS01117">
    <property type="entry name" value="HTH_MARR_1"/>
    <property type="match status" value="1"/>
</dbReference>
<sequence length="145" mass="16621">MSDEEDTLRTAQRLRLVVDRLRRVVRQAGLVEGLSRTEEATLSRLERVGPLTTAELADRERLRSQTMSTVVRSLVGRGLVRKTSDPSDRRRENVHITQAGLAMMASVNELRDRDLAILLERELSARQREQMAETLSWLEDLGNRR</sequence>
<accession>A0ABX0SHV5</accession>
<protein>
    <submittedName>
        <fullName evidence="5">DNA-binding MarR family transcriptional regulator</fullName>
    </submittedName>
</protein>
<dbReference type="InterPro" id="IPR023187">
    <property type="entry name" value="Tscrpt_reg_MarR-type_CS"/>
</dbReference>
<dbReference type="PANTHER" id="PTHR39515:SF2">
    <property type="entry name" value="HTH-TYPE TRANSCRIPTIONAL REGULATOR RV0880"/>
    <property type="match status" value="1"/>
</dbReference>
<dbReference type="EMBL" id="JAAMOZ010000001">
    <property type="protein sequence ID" value="NIH57972.1"/>
    <property type="molecule type" value="Genomic_DNA"/>
</dbReference>
<dbReference type="RefSeq" id="WP_167168529.1">
    <property type="nucleotide sequence ID" value="NZ_BAAAOO010000007.1"/>
</dbReference>
<evidence type="ECO:0000256" key="2">
    <source>
        <dbReference type="ARBA" id="ARBA00023125"/>
    </source>
</evidence>
<evidence type="ECO:0000256" key="3">
    <source>
        <dbReference type="ARBA" id="ARBA00023163"/>
    </source>
</evidence>
<dbReference type="SUPFAM" id="SSF46785">
    <property type="entry name" value="Winged helix' DNA-binding domain"/>
    <property type="match status" value="1"/>
</dbReference>
<dbReference type="PANTHER" id="PTHR39515">
    <property type="entry name" value="CONSERVED PROTEIN"/>
    <property type="match status" value="1"/>
</dbReference>
<gene>
    <name evidence="5" type="ORF">FB473_002617</name>
</gene>
<organism evidence="5 6">
    <name type="scientific">Brooklawnia cerclae</name>
    <dbReference type="NCBI Taxonomy" id="349934"/>
    <lineage>
        <taxon>Bacteria</taxon>
        <taxon>Bacillati</taxon>
        <taxon>Actinomycetota</taxon>
        <taxon>Actinomycetes</taxon>
        <taxon>Propionibacteriales</taxon>
        <taxon>Propionibacteriaceae</taxon>
        <taxon>Brooklawnia</taxon>
    </lineage>
</organism>
<dbReference type="Proteomes" id="UP000749311">
    <property type="component" value="Unassembled WGS sequence"/>
</dbReference>
<keyword evidence="3" id="KW-0804">Transcription</keyword>
<dbReference type="Pfam" id="PF01047">
    <property type="entry name" value="MarR"/>
    <property type="match status" value="1"/>
</dbReference>
<evidence type="ECO:0000259" key="4">
    <source>
        <dbReference type="PROSITE" id="PS50995"/>
    </source>
</evidence>
<keyword evidence="6" id="KW-1185">Reference proteome</keyword>
<dbReference type="PROSITE" id="PS50995">
    <property type="entry name" value="HTH_MARR_2"/>
    <property type="match status" value="1"/>
</dbReference>
<dbReference type="SMART" id="SM00347">
    <property type="entry name" value="HTH_MARR"/>
    <property type="match status" value="1"/>
</dbReference>
<evidence type="ECO:0000313" key="6">
    <source>
        <dbReference type="Proteomes" id="UP000749311"/>
    </source>
</evidence>
<dbReference type="InterPro" id="IPR036390">
    <property type="entry name" value="WH_DNA-bd_sf"/>
</dbReference>
<comment type="caution">
    <text evidence="5">The sequence shown here is derived from an EMBL/GenBank/DDBJ whole genome shotgun (WGS) entry which is preliminary data.</text>
</comment>
<reference evidence="5 6" key="1">
    <citation type="submission" date="2020-02" db="EMBL/GenBank/DDBJ databases">
        <title>Sequencing the genomes of 1000 actinobacteria strains.</title>
        <authorList>
            <person name="Klenk H.-P."/>
        </authorList>
    </citation>
    <scope>NUCLEOTIDE SEQUENCE [LARGE SCALE GENOMIC DNA]</scope>
    <source>
        <strain evidence="5 6">DSM 19609</strain>
    </source>
</reference>
<dbReference type="Gene3D" id="1.10.10.10">
    <property type="entry name" value="Winged helix-like DNA-binding domain superfamily/Winged helix DNA-binding domain"/>
    <property type="match status" value="1"/>
</dbReference>
<name>A0ABX0SHV5_9ACTN</name>
<keyword evidence="2 5" id="KW-0238">DNA-binding</keyword>